<gene>
    <name evidence="2" type="ORF">BABINDRAFT_183566</name>
</gene>
<organism evidence="2 3">
    <name type="scientific">Babjeviella inositovora NRRL Y-12698</name>
    <dbReference type="NCBI Taxonomy" id="984486"/>
    <lineage>
        <taxon>Eukaryota</taxon>
        <taxon>Fungi</taxon>
        <taxon>Dikarya</taxon>
        <taxon>Ascomycota</taxon>
        <taxon>Saccharomycotina</taxon>
        <taxon>Pichiomycetes</taxon>
        <taxon>Serinales incertae sedis</taxon>
        <taxon>Babjeviella</taxon>
    </lineage>
</organism>
<dbReference type="SUPFAM" id="SSF50969">
    <property type="entry name" value="YVTN repeat-like/Quinoprotein amine dehydrogenase"/>
    <property type="match status" value="1"/>
</dbReference>
<sequence>MVWIDSSPSTVQLPQLYAKAASPKDAPETAPSDEREELVEEAPLNASEVILSVADLGKDNIGVLTKRSVYLYQKDPLVCVSAHVRSDDSIAHHGYNVAAKPISATRFLVSTSESYLLVYQTVALSNHNQPDALLVYSGTNLIQTGYPLHDEHSGWFGIIPDHHERTLLSKYIVLQRALKVGMGIDAFWGNDDTIVLVKYAASMLQVVNLKDKTLNAKIAIDSLAWYISAGIAQIVAESLDGFFLLSTEGDLYHTNLAMSGVKIGHLSCLGSDPPVMTYNSRNEVLLVAHGGRVEFIRYEKSDQTATHIATFDCNRTSPLTISATVQSVGISPNGETCAVHLSNGHWLLTSKFGLVCYDSAEAEETVTGLHFLDDFTLMTIGAGISVFPLRQFESSSVKTVCSNLRTTVSSPMLFRSRNRFVIVYSFREELSKSVRIPECFLKNPVFETKLSTDGLKLFISSGSQMMMYSMVQKKWYTYKQDYLAALNIVGMDTFHKFYLVLLHRKAKGDELIIFNVKPLFLGPKHPEFKDEFSSELVVWRYDLPSPLVSFHLSSKELSVVLRNNLVYNFKLEIAYPEKDHLKVSNNQQLVIRNNKILKPHPSVVDFASVPISAFLPTDTDKTTFVFLSRGKLYLLRQAAGPEIRFDLKVLKDGVESLQLHNLTGSMVSFLAHDGWHILTLEQSVPLIIPVEDHYPLFFSAQDYSLHYYATSAFHLAVRDLDEHKMMVLNRFSKQLLLGFVIDWHIDQELREDKPGNEKAVLLDIPGDEKAVSKLDQILTTYRGSSRLKVAFEILLVKYISSLKEMQPRIPKLISIMNRYLSRLQYYEITIDGLRKLEVTHEAPGKSGKLTYKRFFGFFFDAKTPSEVLADLVAQYESYGSNDQYKVLITYFMIYLNYEKDLKDEKDGHSEDFVLFSVTDHRSLQTIWNKIVSNRDWESGLEFIMWLKKIVSQPDDKQFLATLIAQVEGLQV</sequence>
<dbReference type="Proteomes" id="UP000094336">
    <property type="component" value="Unassembled WGS sequence"/>
</dbReference>
<dbReference type="EMBL" id="KV454432">
    <property type="protein sequence ID" value="ODQ79589.1"/>
    <property type="molecule type" value="Genomic_DNA"/>
</dbReference>
<keyword evidence="3" id="KW-1185">Reference proteome</keyword>
<proteinExistence type="predicted"/>
<dbReference type="RefSeq" id="XP_018984917.1">
    <property type="nucleotide sequence ID" value="XM_019131188.1"/>
</dbReference>
<dbReference type="GO" id="GO:0042147">
    <property type="term" value="P:retrograde transport, endosome to Golgi"/>
    <property type="evidence" value="ECO:0007669"/>
    <property type="project" value="TreeGrafter"/>
</dbReference>
<dbReference type="GO" id="GO:0005829">
    <property type="term" value="C:cytosol"/>
    <property type="evidence" value="ECO:0007669"/>
    <property type="project" value="TreeGrafter"/>
</dbReference>
<dbReference type="GO" id="GO:0006886">
    <property type="term" value="P:intracellular protein transport"/>
    <property type="evidence" value="ECO:0007669"/>
    <property type="project" value="InterPro"/>
</dbReference>
<evidence type="ECO:0008006" key="4">
    <source>
        <dbReference type="Google" id="ProtNLM"/>
    </source>
</evidence>
<dbReference type="InterPro" id="IPR040096">
    <property type="entry name" value="Ric1"/>
</dbReference>
<dbReference type="PANTHER" id="PTHR22746:SF10">
    <property type="entry name" value="GUANINE NUCLEOTIDE EXCHANGE FACTOR SUBUNIT RIC1"/>
    <property type="match status" value="1"/>
</dbReference>
<accession>A0A1E3QPF3</accession>
<evidence type="ECO:0000256" key="1">
    <source>
        <dbReference type="SAM" id="MobiDB-lite"/>
    </source>
</evidence>
<dbReference type="PANTHER" id="PTHR22746">
    <property type="entry name" value="RAB6A-GEF COMPLEX PARTNER PROTEIN 1"/>
    <property type="match status" value="1"/>
</dbReference>
<protein>
    <recommendedName>
        <fullName evidence="4">Ribosome control protein 1 domain-containing protein</fullName>
    </recommendedName>
</protein>
<feature type="region of interest" description="Disordered" evidence="1">
    <location>
        <begin position="18"/>
        <end position="39"/>
    </location>
</feature>
<evidence type="ECO:0000313" key="2">
    <source>
        <dbReference type="EMBL" id="ODQ79589.1"/>
    </source>
</evidence>
<dbReference type="InterPro" id="IPR011044">
    <property type="entry name" value="Quino_amine_DH_bsu"/>
</dbReference>
<dbReference type="AlphaFoldDB" id="A0A1E3QPF3"/>
<name>A0A1E3QPF3_9ASCO</name>
<dbReference type="GeneID" id="30149041"/>
<dbReference type="GO" id="GO:0034066">
    <property type="term" value="C:Ric1-Rgp1 guanyl-nucleotide exchange factor complex"/>
    <property type="evidence" value="ECO:0007669"/>
    <property type="project" value="InterPro"/>
</dbReference>
<reference evidence="3" key="1">
    <citation type="submission" date="2016-05" db="EMBL/GenBank/DDBJ databases">
        <title>Comparative genomics of biotechnologically important yeasts.</title>
        <authorList>
            <consortium name="DOE Joint Genome Institute"/>
            <person name="Riley R."/>
            <person name="Haridas S."/>
            <person name="Wolfe K.H."/>
            <person name="Lopes M.R."/>
            <person name="Hittinger C.T."/>
            <person name="Goker M."/>
            <person name="Salamov A."/>
            <person name="Wisecaver J."/>
            <person name="Long T.M."/>
            <person name="Aerts A.L."/>
            <person name="Barry K."/>
            <person name="Choi C."/>
            <person name="Clum A."/>
            <person name="Coughlan A.Y."/>
            <person name="Deshpande S."/>
            <person name="Douglass A.P."/>
            <person name="Hanson S.J."/>
            <person name="Klenk H.-P."/>
            <person name="Labutti K."/>
            <person name="Lapidus A."/>
            <person name="Lindquist E."/>
            <person name="Lipzen A."/>
            <person name="Meier-Kolthoff J.P."/>
            <person name="Ohm R.A."/>
            <person name="Otillar R.P."/>
            <person name="Pangilinan J."/>
            <person name="Peng Y."/>
            <person name="Rokas A."/>
            <person name="Rosa C.A."/>
            <person name="Scheuner C."/>
            <person name="Sibirny A.A."/>
            <person name="Slot J.C."/>
            <person name="Stielow J.B."/>
            <person name="Sun H."/>
            <person name="Kurtzman C.P."/>
            <person name="Blackwell M."/>
            <person name="Grigoriev I.V."/>
            <person name="Jeffries T.W."/>
        </authorList>
    </citation>
    <scope>NUCLEOTIDE SEQUENCE [LARGE SCALE GENOMIC DNA]</scope>
    <source>
        <strain evidence="3">NRRL Y-12698</strain>
    </source>
</reference>
<dbReference type="OrthoDB" id="67540at2759"/>
<dbReference type="STRING" id="984486.A0A1E3QPF3"/>
<evidence type="ECO:0000313" key="3">
    <source>
        <dbReference type="Proteomes" id="UP000094336"/>
    </source>
</evidence>
<dbReference type="GO" id="GO:0000139">
    <property type="term" value="C:Golgi membrane"/>
    <property type="evidence" value="ECO:0007669"/>
    <property type="project" value="TreeGrafter"/>
</dbReference>